<evidence type="ECO:0000259" key="4">
    <source>
        <dbReference type="Pfam" id="PF01420"/>
    </source>
</evidence>
<dbReference type="InterPro" id="IPR044946">
    <property type="entry name" value="Restrct_endonuc_typeI_TRD_sf"/>
</dbReference>
<comment type="similarity">
    <text evidence="1">Belongs to the type-I restriction system S methylase family.</text>
</comment>
<evidence type="ECO:0000256" key="3">
    <source>
        <dbReference type="ARBA" id="ARBA00023125"/>
    </source>
</evidence>
<keyword evidence="5" id="KW-0255">Endonuclease</keyword>
<evidence type="ECO:0000313" key="5">
    <source>
        <dbReference type="EMBL" id="MEE6147907.1"/>
    </source>
</evidence>
<keyword evidence="6" id="KW-1185">Reference proteome</keyword>
<dbReference type="Pfam" id="PF01420">
    <property type="entry name" value="Methylase_S"/>
    <property type="match status" value="1"/>
</dbReference>
<keyword evidence="5" id="KW-0378">Hydrolase</keyword>
<keyword evidence="3" id="KW-0238">DNA-binding</keyword>
<dbReference type="Proteomes" id="UP001332931">
    <property type="component" value="Unassembled WGS sequence"/>
</dbReference>
<evidence type="ECO:0000256" key="1">
    <source>
        <dbReference type="ARBA" id="ARBA00010923"/>
    </source>
</evidence>
<comment type="caution">
    <text evidence="5">The sequence shown here is derived from an EMBL/GenBank/DDBJ whole genome shotgun (WGS) entry which is preliminary data.</text>
</comment>
<dbReference type="SUPFAM" id="SSF116734">
    <property type="entry name" value="DNA methylase specificity domain"/>
    <property type="match status" value="2"/>
</dbReference>
<evidence type="ECO:0000313" key="6">
    <source>
        <dbReference type="Proteomes" id="UP001332931"/>
    </source>
</evidence>
<keyword evidence="5" id="KW-0540">Nuclease</keyword>
<dbReference type="Gene3D" id="3.90.220.20">
    <property type="entry name" value="DNA methylase specificity domains"/>
    <property type="match status" value="2"/>
</dbReference>
<keyword evidence="2" id="KW-0680">Restriction system</keyword>
<dbReference type="InterPro" id="IPR052021">
    <property type="entry name" value="Type-I_RS_S_subunit"/>
</dbReference>
<dbReference type="EMBL" id="JAZGJQ010000009">
    <property type="protein sequence ID" value="MEE6147907.1"/>
    <property type="molecule type" value="Genomic_DNA"/>
</dbReference>
<dbReference type="Gene3D" id="1.10.287.1120">
    <property type="entry name" value="Bipartite methylase S protein"/>
    <property type="match status" value="1"/>
</dbReference>
<gene>
    <name evidence="5" type="ORF">VXJ25_07935</name>
</gene>
<reference evidence="5 6" key="1">
    <citation type="submission" date="2024-01" db="EMBL/GenBank/DDBJ databases">
        <title>Description of Olsenella sp. nov., isolated from pig feces.</title>
        <authorList>
            <person name="Chang Y.-H."/>
        </authorList>
    </citation>
    <scope>NUCLEOTIDE SEQUENCE [LARGE SCALE GENOMIC DNA]</scope>
    <source>
        <strain evidence="5 6">YH-ols2223</strain>
    </source>
</reference>
<sequence length="334" mass="37138">MIRRDDSGRYVGHDASNEVGYKRVIPGSFVVHLRSFQGGFAHSPIEGITSPAYTVFAARCLSFQSDRFWKHWFMSPRFIHDLGTVTYGIRDGRSINVDEFMDTLQAYPSFEEQKLIGLTLDSLDSLITLHQRKHDQLATLKKSLLDKMFPKPGSDVPELRFAGFTEPWEQRKLGELASEFQSGDFIPASDIADSGPYPVYGGNGLRGYTDHYNHDGLYALIGRQGALCGNVNSADGKAYFTEHAVAVSANESNDTGFMLYLLGRMNLGQYSGQSAQPGLAVGVLKAIETFVPDKSEQRAIGSLFARLDSLITLHQRKHDQLATLKKSLLDKMFV</sequence>
<name>A0ABU7RBC3_9ACTN</name>
<evidence type="ECO:0000256" key="2">
    <source>
        <dbReference type="ARBA" id="ARBA00022747"/>
    </source>
</evidence>
<dbReference type="RefSeq" id="WP_330958673.1">
    <property type="nucleotide sequence ID" value="NZ_JAZGJQ010000009.1"/>
</dbReference>
<dbReference type="GO" id="GO:0004519">
    <property type="term" value="F:endonuclease activity"/>
    <property type="evidence" value="ECO:0007669"/>
    <property type="project" value="UniProtKB-KW"/>
</dbReference>
<feature type="domain" description="Type I restriction modification DNA specificity" evidence="4">
    <location>
        <begin position="166"/>
        <end position="321"/>
    </location>
</feature>
<dbReference type="EC" id="3.1.21.-" evidence="5"/>
<dbReference type="InterPro" id="IPR000055">
    <property type="entry name" value="Restrct_endonuc_typeI_TRD"/>
</dbReference>
<protein>
    <submittedName>
        <fullName evidence="5">Restriction endonuclease subunit S</fullName>
        <ecNumber evidence="5">3.1.21.-</ecNumber>
    </submittedName>
</protein>
<proteinExistence type="inferred from homology"/>
<dbReference type="PANTHER" id="PTHR30408">
    <property type="entry name" value="TYPE-1 RESTRICTION ENZYME ECOKI SPECIFICITY PROTEIN"/>
    <property type="match status" value="1"/>
</dbReference>
<dbReference type="CDD" id="cd17266">
    <property type="entry name" value="RMtype1_S_Sau1132ORF3780P-TRD2-CR2_like"/>
    <property type="match status" value="1"/>
</dbReference>
<organism evidence="5 6">
    <name type="scientific">Olsenella absiana</name>
    <dbReference type="NCBI Taxonomy" id="3115222"/>
    <lineage>
        <taxon>Bacteria</taxon>
        <taxon>Bacillati</taxon>
        <taxon>Actinomycetota</taxon>
        <taxon>Coriobacteriia</taxon>
        <taxon>Coriobacteriales</taxon>
        <taxon>Atopobiaceae</taxon>
        <taxon>Olsenella</taxon>
    </lineage>
</organism>
<accession>A0ABU7RBC3</accession>
<dbReference type="GO" id="GO:0016787">
    <property type="term" value="F:hydrolase activity"/>
    <property type="evidence" value="ECO:0007669"/>
    <property type="project" value="UniProtKB-KW"/>
</dbReference>
<dbReference type="PANTHER" id="PTHR30408:SF12">
    <property type="entry name" value="TYPE I RESTRICTION ENZYME MJAVIII SPECIFICITY SUBUNIT"/>
    <property type="match status" value="1"/>
</dbReference>